<dbReference type="PROSITE" id="PS00135">
    <property type="entry name" value="TRYPSIN_SER"/>
    <property type="match status" value="1"/>
</dbReference>
<sequence>SWLVTSSLADCGLQPAWRMARRIVGGVEASPGEFPWQVSLRENDEHFCGAAIVGARWLVSAAHCFNEFQHQTEWVAYVGTTYLGGSEASTVRARVSRIIKHPLYNADTADFDVAVLELAGPLPFSRHIQPVCLPAASHSFPPRKKCLISGWGYLKEDFPTKPDILRKSVGIIDQKTCSALYNFSLTDRMICAGFLEGKADSCQGDSGGPLACEETPGVFYLAGIVSWGIGCAQAKKPGVYARITRLKGWILETMSSDPLPMAPPSTARTPTAPSHARRTTAGLTVLGATTSRATPQTTSRATHPPPTTTVSLMSTTTRRQTPLPNTPEPSAHSQLSDCGRAPVAALTRIVGGSAAGRGEWPWQVSLWLRRREHRCGAVLVAERWLLSAAHCFDVYGDPKQWGAFLGTPFLSGADGQLERVARIYKHPFYNLYTLDYDVALLELAGPVRRSRLVRPICLPDPAPRPPAGARCVITGWGSVREGGAMARQLQKAAVRLLSEQTCRRFYPVQISSRMLCAGFPQGGVDSCSGDAGGPLACREPSGRWVLTGVTSWGYGCGRPHFPGVYTRVAAVRGWIKQNVQD</sequence>
<evidence type="ECO:0000256" key="5">
    <source>
        <dbReference type="RuleBase" id="RU363034"/>
    </source>
</evidence>
<keyword evidence="9" id="KW-1185">Reference proteome</keyword>
<feature type="compositionally biased region" description="Polar residues" evidence="6">
    <location>
        <begin position="291"/>
        <end position="301"/>
    </location>
</feature>
<feature type="compositionally biased region" description="Low complexity" evidence="6">
    <location>
        <begin position="308"/>
        <end position="317"/>
    </location>
</feature>
<dbReference type="CDD" id="cd00190">
    <property type="entry name" value="Tryp_SPc"/>
    <property type="match status" value="2"/>
</dbReference>
<feature type="compositionally biased region" description="Low complexity" evidence="6">
    <location>
        <begin position="264"/>
        <end position="290"/>
    </location>
</feature>
<dbReference type="GO" id="GO:0006508">
    <property type="term" value="P:proteolysis"/>
    <property type="evidence" value="ECO:0007669"/>
    <property type="project" value="UniProtKB-KW"/>
</dbReference>
<name>G3THW2_LOXAF</name>
<keyword evidence="2 5" id="KW-0378">Hydrolase</keyword>
<dbReference type="SUPFAM" id="SSF50494">
    <property type="entry name" value="Trypsin-like serine proteases"/>
    <property type="match status" value="2"/>
</dbReference>
<keyword evidence="1 5" id="KW-0645">Protease</keyword>
<reference evidence="8" key="2">
    <citation type="submission" date="2025-08" db="UniProtKB">
        <authorList>
            <consortium name="Ensembl"/>
        </authorList>
    </citation>
    <scope>IDENTIFICATION</scope>
    <source>
        <strain evidence="8">Isolate ISIS603380</strain>
    </source>
</reference>
<dbReference type="SMART" id="SM00020">
    <property type="entry name" value="Tryp_SPc"/>
    <property type="match status" value="2"/>
</dbReference>
<protein>
    <recommendedName>
        <fullName evidence="7">Peptidase S1 domain-containing protein</fullName>
    </recommendedName>
</protein>
<dbReference type="FunFam" id="2.40.10.10:FF:000003">
    <property type="entry name" value="Transmembrane serine protease 3"/>
    <property type="match status" value="2"/>
</dbReference>
<dbReference type="PANTHER" id="PTHR24252">
    <property type="entry name" value="ACROSIN-RELATED"/>
    <property type="match status" value="1"/>
</dbReference>
<dbReference type="InterPro" id="IPR001314">
    <property type="entry name" value="Peptidase_S1A"/>
</dbReference>
<proteinExistence type="predicted"/>
<dbReference type="InterPro" id="IPR033116">
    <property type="entry name" value="TRYPSIN_SER"/>
</dbReference>
<organism evidence="8 9">
    <name type="scientific">Loxodonta africana</name>
    <name type="common">African elephant</name>
    <dbReference type="NCBI Taxonomy" id="9785"/>
    <lineage>
        <taxon>Eukaryota</taxon>
        <taxon>Metazoa</taxon>
        <taxon>Chordata</taxon>
        <taxon>Craniata</taxon>
        <taxon>Vertebrata</taxon>
        <taxon>Euteleostomi</taxon>
        <taxon>Mammalia</taxon>
        <taxon>Eutheria</taxon>
        <taxon>Afrotheria</taxon>
        <taxon>Proboscidea</taxon>
        <taxon>Elephantidae</taxon>
        <taxon>Loxodonta</taxon>
    </lineage>
</organism>
<dbReference type="Ensembl" id="ENSLAFT00000016931.3">
    <property type="protein sequence ID" value="ENSLAFP00000014194.3"/>
    <property type="gene ID" value="ENSLAFG00000016930.3"/>
</dbReference>
<accession>G3THW2</accession>
<feature type="region of interest" description="Disordered" evidence="6">
    <location>
        <begin position="257"/>
        <end position="337"/>
    </location>
</feature>
<dbReference type="PRINTS" id="PR00722">
    <property type="entry name" value="CHYMOTRYPSIN"/>
</dbReference>
<dbReference type="HOGENOM" id="CLU_004497_3_0_1"/>
<evidence type="ECO:0000256" key="3">
    <source>
        <dbReference type="ARBA" id="ARBA00022825"/>
    </source>
</evidence>
<evidence type="ECO:0000259" key="7">
    <source>
        <dbReference type="PROSITE" id="PS50240"/>
    </source>
</evidence>
<evidence type="ECO:0000256" key="2">
    <source>
        <dbReference type="ARBA" id="ARBA00022801"/>
    </source>
</evidence>
<evidence type="ECO:0000256" key="4">
    <source>
        <dbReference type="ARBA" id="ARBA00023157"/>
    </source>
</evidence>
<evidence type="ECO:0000313" key="9">
    <source>
        <dbReference type="Proteomes" id="UP000007646"/>
    </source>
</evidence>
<evidence type="ECO:0000256" key="6">
    <source>
        <dbReference type="SAM" id="MobiDB-lite"/>
    </source>
</evidence>
<keyword evidence="4" id="KW-1015">Disulfide bond</keyword>
<reference evidence="8" key="3">
    <citation type="submission" date="2025-09" db="UniProtKB">
        <authorList>
            <consortium name="Ensembl"/>
        </authorList>
    </citation>
    <scope>IDENTIFICATION</scope>
    <source>
        <strain evidence="8">Isolate ISIS603380</strain>
    </source>
</reference>
<dbReference type="PROSITE" id="PS00134">
    <property type="entry name" value="TRYPSIN_HIS"/>
    <property type="match status" value="2"/>
</dbReference>
<evidence type="ECO:0000256" key="1">
    <source>
        <dbReference type="ARBA" id="ARBA00022670"/>
    </source>
</evidence>
<feature type="domain" description="Peptidase S1" evidence="7">
    <location>
        <begin position="349"/>
        <end position="580"/>
    </location>
</feature>
<dbReference type="Pfam" id="PF00089">
    <property type="entry name" value="Trypsin"/>
    <property type="match status" value="2"/>
</dbReference>
<dbReference type="GO" id="GO:0004252">
    <property type="term" value="F:serine-type endopeptidase activity"/>
    <property type="evidence" value="ECO:0007669"/>
    <property type="project" value="InterPro"/>
</dbReference>
<dbReference type="InterPro" id="IPR009003">
    <property type="entry name" value="Peptidase_S1_PA"/>
</dbReference>
<keyword evidence="3 5" id="KW-0720">Serine protease</keyword>
<dbReference type="Proteomes" id="UP000007646">
    <property type="component" value="Unassembled WGS sequence"/>
</dbReference>
<dbReference type="PANTHER" id="PTHR24252:SF26">
    <property type="entry name" value="TRANSMEMBRANE SERINE PROTEASE 9"/>
    <property type="match status" value="1"/>
</dbReference>
<dbReference type="InterPro" id="IPR043504">
    <property type="entry name" value="Peptidase_S1_PA_chymotrypsin"/>
</dbReference>
<dbReference type="GeneTree" id="ENSGT00940000159993"/>
<feature type="domain" description="Peptidase S1" evidence="7">
    <location>
        <begin position="23"/>
        <end position="255"/>
    </location>
</feature>
<dbReference type="Gene3D" id="2.40.10.10">
    <property type="entry name" value="Trypsin-like serine proteases"/>
    <property type="match status" value="2"/>
</dbReference>
<dbReference type="AlphaFoldDB" id="G3THW2"/>
<reference evidence="8 9" key="1">
    <citation type="submission" date="2009-06" db="EMBL/GenBank/DDBJ databases">
        <title>The Genome Sequence of Loxodonta africana (African elephant).</title>
        <authorList>
            <person name="Di Palma F."/>
            <person name="Heiman D."/>
            <person name="Young S."/>
            <person name="Johnson J."/>
            <person name="Lander E.S."/>
            <person name="Lindblad-Toh K."/>
        </authorList>
    </citation>
    <scope>NUCLEOTIDE SEQUENCE [LARGE SCALE GENOMIC DNA]</scope>
    <source>
        <strain evidence="8 9">Isolate ISIS603380</strain>
    </source>
</reference>
<evidence type="ECO:0000313" key="8">
    <source>
        <dbReference type="Ensembl" id="ENSLAFP00000014194.3"/>
    </source>
</evidence>
<dbReference type="InterPro" id="IPR018114">
    <property type="entry name" value="TRYPSIN_HIS"/>
</dbReference>
<dbReference type="InterPro" id="IPR001254">
    <property type="entry name" value="Trypsin_dom"/>
</dbReference>
<dbReference type="PROSITE" id="PS50240">
    <property type="entry name" value="TRYPSIN_DOM"/>
    <property type="match status" value="2"/>
</dbReference>